<evidence type="ECO:0000313" key="1">
    <source>
        <dbReference type="EMBL" id="KAJ1194560.1"/>
    </source>
</evidence>
<comment type="caution">
    <text evidence="1">The sequence shown here is derived from an EMBL/GenBank/DDBJ whole genome shotgun (WGS) entry which is preliminary data.</text>
</comment>
<organism evidence="1 2">
    <name type="scientific">Pleurodeles waltl</name>
    <name type="common">Iberian ribbed newt</name>
    <dbReference type="NCBI Taxonomy" id="8319"/>
    <lineage>
        <taxon>Eukaryota</taxon>
        <taxon>Metazoa</taxon>
        <taxon>Chordata</taxon>
        <taxon>Craniata</taxon>
        <taxon>Vertebrata</taxon>
        <taxon>Euteleostomi</taxon>
        <taxon>Amphibia</taxon>
        <taxon>Batrachia</taxon>
        <taxon>Caudata</taxon>
        <taxon>Salamandroidea</taxon>
        <taxon>Salamandridae</taxon>
        <taxon>Pleurodelinae</taxon>
        <taxon>Pleurodeles</taxon>
    </lineage>
</organism>
<dbReference type="EMBL" id="JANPWB010000004">
    <property type="protein sequence ID" value="KAJ1194560.1"/>
    <property type="molecule type" value="Genomic_DNA"/>
</dbReference>
<dbReference type="Proteomes" id="UP001066276">
    <property type="component" value="Chromosome 2_2"/>
</dbReference>
<keyword evidence="2" id="KW-1185">Reference proteome</keyword>
<name>A0AAV7UZM5_PLEWA</name>
<dbReference type="AlphaFoldDB" id="A0AAV7UZM5"/>
<reference evidence="1" key="1">
    <citation type="journal article" date="2022" name="bioRxiv">
        <title>Sequencing and chromosome-scale assembly of the giantPleurodeles waltlgenome.</title>
        <authorList>
            <person name="Brown T."/>
            <person name="Elewa A."/>
            <person name="Iarovenko S."/>
            <person name="Subramanian E."/>
            <person name="Araus A.J."/>
            <person name="Petzold A."/>
            <person name="Susuki M."/>
            <person name="Suzuki K.-i.T."/>
            <person name="Hayashi T."/>
            <person name="Toyoda A."/>
            <person name="Oliveira C."/>
            <person name="Osipova E."/>
            <person name="Leigh N.D."/>
            <person name="Simon A."/>
            <person name="Yun M.H."/>
        </authorList>
    </citation>
    <scope>NUCLEOTIDE SEQUENCE</scope>
    <source>
        <strain evidence="1">20211129_DDA</strain>
        <tissue evidence="1">Liver</tissue>
    </source>
</reference>
<sequence length="207" mass="22428">MRGWFLFIHTGEKTYSTGGRVPAFLSVEAPLLPGNNRSSGGCEVDGITSGSPRMVYPARNPSTQVCIRIGVNFSSDDEARASLPVKSTCFFLNKEKCASLSIRIHGLPVQKRSVCCSRNGGGMCCSREEEEACAAQARRKRCVLLRRGGRGVCCSREEEEACAAHARRRRVLLTRGGGVCCSREEAACAAHARRRRVLLTRGGGVCC</sequence>
<protein>
    <submittedName>
        <fullName evidence="1">Uncharacterized protein</fullName>
    </submittedName>
</protein>
<proteinExistence type="predicted"/>
<accession>A0AAV7UZM5</accession>
<evidence type="ECO:0000313" key="2">
    <source>
        <dbReference type="Proteomes" id="UP001066276"/>
    </source>
</evidence>
<gene>
    <name evidence="1" type="ORF">NDU88_003848</name>
</gene>